<evidence type="ECO:0000313" key="1">
    <source>
        <dbReference type="EMBL" id="KAJ1157870.1"/>
    </source>
</evidence>
<dbReference type="Proteomes" id="UP001066276">
    <property type="component" value="Chromosome 5"/>
</dbReference>
<keyword evidence="2" id="KW-1185">Reference proteome</keyword>
<proteinExistence type="predicted"/>
<organism evidence="1 2">
    <name type="scientific">Pleurodeles waltl</name>
    <name type="common">Iberian ribbed newt</name>
    <dbReference type="NCBI Taxonomy" id="8319"/>
    <lineage>
        <taxon>Eukaryota</taxon>
        <taxon>Metazoa</taxon>
        <taxon>Chordata</taxon>
        <taxon>Craniata</taxon>
        <taxon>Vertebrata</taxon>
        <taxon>Euteleostomi</taxon>
        <taxon>Amphibia</taxon>
        <taxon>Batrachia</taxon>
        <taxon>Caudata</taxon>
        <taxon>Salamandroidea</taxon>
        <taxon>Salamandridae</taxon>
        <taxon>Pleurodelinae</taxon>
        <taxon>Pleurodeles</taxon>
    </lineage>
</organism>
<dbReference type="AlphaFoldDB" id="A0AAV7S2A1"/>
<comment type="caution">
    <text evidence="1">The sequence shown here is derived from an EMBL/GenBank/DDBJ whole genome shotgun (WGS) entry which is preliminary data.</text>
</comment>
<evidence type="ECO:0000313" key="2">
    <source>
        <dbReference type="Proteomes" id="UP001066276"/>
    </source>
</evidence>
<reference evidence="1" key="1">
    <citation type="journal article" date="2022" name="bioRxiv">
        <title>Sequencing and chromosome-scale assembly of the giantPleurodeles waltlgenome.</title>
        <authorList>
            <person name="Brown T."/>
            <person name="Elewa A."/>
            <person name="Iarovenko S."/>
            <person name="Subramanian E."/>
            <person name="Araus A.J."/>
            <person name="Petzold A."/>
            <person name="Susuki M."/>
            <person name="Suzuki K.-i.T."/>
            <person name="Hayashi T."/>
            <person name="Toyoda A."/>
            <person name="Oliveira C."/>
            <person name="Osipova E."/>
            <person name="Leigh N.D."/>
            <person name="Simon A."/>
            <person name="Yun M.H."/>
        </authorList>
    </citation>
    <scope>NUCLEOTIDE SEQUENCE</scope>
    <source>
        <strain evidence="1">20211129_DDA</strain>
        <tissue evidence="1">Liver</tissue>
    </source>
</reference>
<dbReference type="EMBL" id="JANPWB010000009">
    <property type="protein sequence ID" value="KAJ1157870.1"/>
    <property type="molecule type" value="Genomic_DNA"/>
</dbReference>
<sequence>MQVDVKNSLHNINAKIDLLTIRINHIKERVDKHDNHLQYLETHTSYVADTQITSGEHLLRLEKIVEVIKQKRGATIFASPKYLNPLSLTKLGKDYVEHMLWALFEDALLAIFMWNALTASLLP</sequence>
<accession>A0AAV7S2A1</accession>
<protein>
    <submittedName>
        <fullName evidence="1">Uncharacterized protein</fullName>
    </submittedName>
</protein>
<gene>
    <name evidence="1" type="ORF">NDU88_010567</name>
</gene>
<name>A0AAV7S2A1_PLEWA</name>